<evidence type="ECO:0000313" key="4">
    <source>
        <dbReference type="Proteomes" id="UP000673691"/>
    </source>
</evidence>
<proteinExistence type="predicted"/>
<accession>A0A8H8DHZ3</accession>
<feature type="region of interest" description="Disordered" evidence="1">
    <location>
        <begin position="1"/>
        <end position="26"/>
    </location>
</feature>
<keyword evidence="2" id="KW-0472">Membrane</keyword>
<keyword evidence="4" id="KW-1185">Reference proteome</keyword>
<evidence type="ECO:0000313" key="3">
    <source>
        <dbReference type="EMBL" id="KAG5459020.1"/>
    </source>
</evidence>
<keyword evidence="2" id="KW-1133">Transmembrane helix</keyword>
<dbReference type="AlphaFoldDB" id="A0A8H8DHZ3"/>
<dbReference type="Proteomes" id="UP000673691">
    <property type="component" value="Unassembled WGS sequence"/>
</dbReference>
<evidence type="ECO:0000256" key="2">
    <source>
        <dbReference type="SAM" id="Phobius"/>
    </source>
</evidence>
<protein>
    <submittedName>
        <fullName evidence="3">Uncharacterized protein</fullName>
    </submittedName>
</protein>
<feature type="transmembrane region" description="Helical" evidence="2">
    <location>
        <begin position="232"/>
        <end position="249"/>
    </location>
</feature>
<reference evidence="3 4" key="1">
    <citation type="journal article" name="Sci. Rep.">
        <title>Genome-scale phylogenetic analyses confirm Olpidium as the closest living zoosporic fungus to the non-flagellated, terrestrial fungi.</title>
        <authorList>
            <person name="Chang Y."/>
            <person name="Rochon D."/>
            <person name="Sekimoto S."/>
            <person name="Wang Y."/>
            <person name="Chovatia M."/>
            <person name="Sandor L."/>
            <person name="Salamov A."/>
            <person name="Grigoriev I.V."/>
            <person name="Stajich J.E."/>
            <person name="Spatafora J.W."/>
        </authorList>
    </citation>
    <scope>NUCLEOTIDE SEQUENCE [LARGE SCALE GENOMIC DNA]</scope>
    <source>
        <strain evidence="3">S191</strain>
    </source>
</reference>
<comment type="caution">
    <text evidence="3">The sequence shown here is derived from an EMBL/GenBank/DDBJ whole genome shotgun (WGS) entry which is preliminary data.</text>
</comment>
<organism evidence="3 4">
    <name type="scientific">Olpidium bornovanus</name>
    <dbReference type="NCBI Taxonomy" id="278681"/>
    <lineage>
        <taxon>Eukaryota</taxon>
        <taxon>Fungi</taxon>
        <taxon>Fungi incertae sedis</taxon>
        <taxon>Olpidiomycota</taxon>
        <taxon>Olpidiomycotina</taxon>
        <taxon>Olpidiomycetes</taxon>
        <taxon>Olpidiales</taxon>
        <taxon>Olpidiaceae</taxon>
        <taxon>Olpidium</taxon>
    </lineage>
</organism>
<gene>
    <name evidence="3" type="ORF">BJ554DRAFT_653</name>
</gene>
<name>A0A8H8DHZ3_9FUNG</name>
<sequence length="271" mass="29471">SSRYGKRRRDELLSSEESEWESGDEAANLRPKLATGANYLTAPLGLKSAPQRDPCVKTAGAVSTPKKRLKKEERERVDAATQTEAGQMAGVGEPIGTPANGETKGKRPERTGIPPLPSSAEKPAQGKEADGSQSRRSLPQSAQVARLGLQPQSTSAAQLQPREQLDVQPPRSDEEYAFDPEFTKESTGCPLRVSLMFANIGKDRVVIPQGQRLLFLLRLPGVTDAPLTAKRLTAAFSSATFFLVFFGLLQKWKARPHTKIMLPASLHGRCT</sequence>
<feature type="region of interest" description="Disordered" evidence="1">
    <location>
        <begin position="44"/>
        <end position="174"/>
    </location>
</feature>
<feature type="compositionally biased region" description="Acidic residues" evidence="1">
    <location>
        <begin position="13"/>
        <end position="24"/>
    </location>
</feature>
<dbReference type="EMBL" id="JAEFCI010007507">
    <property type="protein sequence ID" value="KAG5459020.1"/>
    <property type="molecule type" value="Genomic_DNA"/>
</dbReference>
<keyword evidence="2" id="KW-0812">Transmembrane</keyword>
<feature type="compositionally biased region" description="Polar residues" evidence="1">
    <location>
        <begin position="131"/>
        <end position="143"/>
    </location>
</feature>
<feature type="non-terminal residue" evidence="3">
    <location>
        <position position="1"/>
    </location>
</feature>
<evidence type="ECO:0000256" key="1">
    <source>
        <dbReference type="SAM" id="MobiDB-lite"/>
    </source>
</evidence>